<evidence type="ECO:0000259" key="4">
    <source>
        <dbReference type="PROSITE" id="PS50112"/>
    </source>
</evidence>
<evidence type="ECO:0000259" key="3">
    <source>
        <dbReference type="PROSITE" id="PS50045"/>
    </source>
</evidence>
<dbReference type="InterPro" id="IPR000014">
    <property type="entry name" value="PAS"/>
</dbReference>
<dbReference type="InterPro" id="IPR035965">
    <property type="entry name" value="PAS-like_dom_sf"/>
</dbReference>
<dbReference type="Proteomes" id="UP000216024">
    <property type="component" value="Unassembled WGS sequence"/>
</dbReference>
<proteinExistence type="predicted"/>
<dbReference type="InterPro" id="IPR027417">
    <property type="entry name" value="P-loop_NTPase"/>
</dbReference>
<evidence type="ECO:0000256" key="1">
    <source>
        <dbReference type="ARBA" id="ARBA00022741"/>
    </source>
</evidence>
<dbReference type="EMBL" id="NIBG01000032">
    <property type="protein sequence ID" value="PAB56733.1"/>
    <property type="molecule type" value="Genomic_DNA"/>
</dbReference>
<dbReference type="Gene3D" id="1.10.8.60">
    <property type="match status" value="1"/>
</dbReference>
<dbReference type="Pfam" id="PF25601">
    <property type="entry name" value="AAA_lid_14"/>
    <property type="match status" value="1"/>
</dbReference>
<dbReference type="Pfam" id="PF00158">
    <property type="entry name" value="Sigma54_activat"/>
    <property type="match status" value="1"/>
</dbReference>
<dbReference type="SMART" id="SM00382">
    <property type="entry name" value="AAA"/>
    <property type="match status" value="1"/>
</dbReference>
<dbReference type="GO" id="GO:0005524">
    <property type="term" value="F:ATP binding"/>
    <property type="evidence" value="ECO:0007669"/>
    <property type="project" value="UniProtKB-KW"/>
</dbReference>
<dbReference type="PROSITE" id="PS50112">
    <property type="entry name" value="PAS"/>
    <property type="match status" value="1"/>
</dbReference>
<dbReference type="GO" id="GO:0006355">
    <property type="term" value="P:regulation of DNA-templated transcription"/>
    <property type="evidence" value="ECO:0007669"/>
    <property type="project" value="InterPro"/>
</dbReference>
<reference evidence="5 6" key="1">
    <citation type="submission" date="2017-06" db="EMBL/GenBank/DDBJ databases">
        <title>Draft genome sequence of anaerobic fermentative bacterium Anaeromicrobium sediminis DY2726D isolated from West Pacific Ocean sediments.</title>
        <authorList>
            <person name="Zeng X."/>
        </authorList>
    </citation>
    <scope>NUCLEOTIDE SEQUENCE [LARGE SCALE GENOMIC DNA]</scope>
    <source>
        <strain evidence="5 6">DY2726D</strain>
    </source>
</reference>
<dbReference type="CDD" id="cd00009">
    <property type="entry name" value="AAA"/>
    <property type="match status" value="1"/>
</dbReference>
<feature type="domain" description="PAS" evidence="4">
    <location>
        <begin position="217"/>
        <end position="271"/>
    </location>
</feature>
<dbReference type="InterPro" id="IPR058031">
    <property type="entry name" value="AAA_lid_NorR"/>
</dbReference>
<keyword evidence="2" id="KW-0067">ATP-binding</keyword>
<evidence type="ECO:0000256" key="2">
    <source>
        <dbReference type="ARBA" id="ARBA00022840"/>
    </source>
</evidence>
<sequence>MREKLWRINMKKLTIISMGKITGNRIREQIEKLIGSYINIEVLQTRYVRHMELDTDLILFTSDVVASIVLREMKGQIDYVIAKRVINHKNIQSIISLPPSTEVLLVNDSEDSALEAIEQLREIGFEDLIYHPVYPGVEEFPKLHIAITPGEEQLVPSYVTHVMNIGTRIVDINTIHEILSYLKIEKNINMNLTTQYVKDIVKISKSIEINRRIARESEKLLEGIFNNVESGIGYVDNLGRIIRTNYKLDSMLGKKKKDLYMKRIQEYILELDFSKKTSESIITEIEGRQILVNIDEIVFEHHIGYIVYMEYTDRISKLNQKIKKNYEKQFVNKLYTLKDYMTSNEDVKKIIKLAEKFSKTDGTILIQGENGTGKEIIAQGIHVNSYRRNKPFVPVNIAAITPNLLESELFGYEEGAFTGAQKGGKAGLFEMANGGTIFIDEIGDAPLDFQVKLLRVLQEKRIRRVGGAEEILVDVRIIGATNKNLIKLIDKEKFREDLFFRLNILPLKTVPLRRRKEDINYLLNHFTMIYFNDRNISCINQVIEKDAIEFLQNYKWRGNVRELINVVEYISLLYEGKKLSVNELPHYMIDESEKDEKIFLDKNELWVLEKINDNRGIGRNKLKSMAEKEEFPIGEGKIRGIIGKLKKKQLIKNEDGKGGCMITKRGMGILESYNL</sequence>
<dbReference type="Gene3D" id="3.30.450.20">
    <property type="entry name" value="PAS domain"/>
    <property type="match status" value="1"/>
</dbReference>
<dbReference type="InterPro" id="IPR003593">
    <property type="entry name" value="AAA+_ATPase"/>
</dbReference>
<dbReference type="SUPFAM" id="SSF52540">
    <property type="entry name" value="P-loop containing nucleoside triphosphate hydrolases"/>
    <property type="match status" value="1"/>
</dbReference>
<keyword evidence="6" id="KW-1185">Reference proteome</keyword>
<feature type="domain" description="Sigma-54 factor interaction" evidence="3">
    <location>
        <begin position="340"/>
        <end position="572"/>
    </location>
</feature>
<dbReference type="AlphaFoldDB" id="A0A267MD46"/>
<dbReference type="Gene3D" id="3.40.50.300">
    <property type="entry name" value="P-loop containing nucleotide triphosphate hydrolases"/>
    <property type="match status" value="1"/>
</dbReference>
<dbReference type="OrthoDB" id="9803970at2"/>
<dbReference type="Gene3D" id="1.10.10.10">
    <property type="entry name" value="Winged helix-like DNA-binding domain superfamily/Winged helix DNA-binding domain"/>
    <property type="match status" value="1"/>
</dbReference>
<dbReference type="PANTHER" id="PTHR32071">
    <property type="entry name" value="TRANSCRIPTIONAL REGULATORY PROTEIN"/>
    <property type="match status" value="1"/>
</dbReference>
<evidence type="ECO:0008006" key="7">
    <source>
        <dbReference type="Google" id="ProtNLM"/>
    </source>
</evidence>
<protein>
    <recommendedName>
        <fullName evidence="7">Sigma-54 factor interaction domain-containing protein</fullName>
    </recommendedName>
</protein>
<name>A0A267MD46_9FIRM</name>
<keyword evidence="1" id="KW-0547">Nucleotide-binding</keyword>
<dbReference type="FunFam" id="3.40.50.300:FF:000006">
    <property type="entry name" value="DNA-binding transcriptional regulator NtrC"/>
    <property type="match status" value="1"/>
</dbReference>
<accession>A0A267MD46</accession>
<dbReference type="InterPro" id="IPR036388">
    <property type="entry name" value="WH-like_DNA-bd_sf"/>
</dbReference>
<organism evidence="5 6">
    <name type="scientific">Anaeromicrobium sediminis</name>
    <dbReference type="NCBI Taxonomy" id="1478221"/>
    <lineage>
        <taxon>Bacteria</taxon>
        <taxon>Bacillati</taxon>
        <taxon>Bacillota</taxon>
        <taxon>Clostridia</taxon>
        <taxon>Peptostreptococcales</taxon>
        <taxon>Thermotaleaceae</taxon>
        <taxon>Anaeromicrobium</taxon>
    </lineage>
</organism>
<dbReference type="PROSITE" id="PS00676">
    <property type="entry name" value="SIGMA54_INTERACT_2"/>
    <property type="match status" value="1"/>
</dbReference>
<evidence type="ECO:0000313" key="6">
    <source>
        <dbReference type="Proteomes" id="UP000216024"/>
    </source>
</evidence>
<comment type="caution">
    <text evidence="5">The sequence shown here is derived from an EMBL/GenBank/DDBJ whole genome shotgun (WGS) entry which is preliminary data.</text>
</comment>
<dbReference type="InterPro" id="IPR002078">
    <property type="entry name" value="Sigma_54_int"/>
</dbReference>
<dbReference type="InterPro" id="IPR025943">
    <property type="entry name" value="Sigma_54_int_dom_ATP-bd_2"/>
</dbReference>
<dbReference type="PANTHER" id="PTHR32071:SF57">
    <property type="entry name" value="C4-DICARBOXYLATE TRANSPORT TRANSCRIPTIONAL REGULATORY PROTEIN DCTD"/>
    <property type="match status" value="1"/>
</dbReference>
<dbReference type="PROSITE" id="PS50045">
    <property type="entry name" value="SIGMA54_INTERACT_4"/>
    <property type="match status" value="1"/>
</dbReference>
<gene>
    <name evidence="5" type="ORF">CCE28_20505</name>
</gene>
<evidence type="ECO:0000313" key="5">
    <source>
        <dbReference type="EMBL" id="PAB56733.1"/>
    </source>
</evidence>
<dbReference type="NCBIfam" id="TIGR00229">
    <property type="entry name" value="sensory_box"/>
    <property type="match status" value="1"/>
</dbReference>
<dbReference type="SUPFAM" id="SSF55785">
    <property type="entry name" value="PYP-like sensor domain (PAS domain)"/>
    <property type="match status" value="1"/>
</dbReference>